<proteinExistence type="predicted"/>
<dbReference type="PANTHER" id="PTHR43777">
    <property type="entry name" value="MOLYBDENUM COFACTOR CYTIDYLYLTRANSFERASE"/>
    <property type="match status" value="1"/>
</dbReference>
<comment type="caution">
    <text evidence="3">The sequence shown here is derived from an EMBL/GenBank/DDBJ whole genome shotgun (WGS) entry which is preliminary data.</text>
</comment>
<dbReference type="PANTHER" id="PTHR43777:SF1">
    <property type="entry name" value="MOLYBDENUM COFACTOR CYTIDYLYLTRANSFERASE"/>
    <property type="match status" value="1"/>
</dbReference>
<dbReference type="CDD" id="cd04182">
    <property type="entry name" value="GT_2_like_f"/>
    <property type="match status" value="1"/>
</dbReference>
<evidence type="ECO:0000259" key="2">
    <source>
        <dbReference type="Pfam" id="PF12804"/>
    </source>
</evidence>
<dbReference type="Proteomes" id="UP000824225">
    <property type="component" value="Unassembled WGS sequence"/>
</dbReference>
<dbReference type="SUPFAM" id="SSF53448">
    <property type="entry name" value="Nucleotide-diphospho-sugar transferases"/>
    <property type="match status" value="1"/>
</dbReference>
<sequence>MGCCKLTLPLNGVPLVAHALAAARAVLEPVVVVLGPEASSELFRAVTPRLRANEEPLQLVSASRAPLGQAESLKAGLARVLELDPEAPGVMVLLGDQPLVSADLVRVLADSFLTGGEAACVAPVCGERRGNPVVLHRDLFSAVLRLEGDVGARELLANFPLRLVPWNDTCLADADTPELYARLVQRCS</sequence>
<dbReference type="AlphaFoldDB" id="A0A9D2HAU7"/>
<keyword evidence="1" id="KW-0732">Signal</keyword>
<feature type="signal peptide" evidence="1">
    <location>
        <begin position="1"/>
        <end position="19"/>
    </location>
</feature>
<feature type="chain" id="PRO_5039490761" evidence="1">
    <location>
        <begin position="20"/>
        <end position="188"/>
    </location>
</feature>
<reference evidence="3" key="1">
    <citation type="journal article" date="2021" name="PeerJ">
        <title>Extensive microbial diversity within the chicken gut microbiome revealed by metagenomics and culture.</title>
        <authorList>
            <person name="Gilroy R."/>
            <person name="Ravi A."/>
            <person name="Getino M."/>
            <person name="Pursley I."/>
            <person name="Horton D.L."/>
            <person name="Alikhan N.F."/>
            <person name="Baker D."/>
            <person name="Gharbi K."/>
            <person name="Hall N."/>
            <person name="Watson M."/>
            <person name="Adriaenssens E.M."/>
            <person name="Foster-Nyarko E."/>
            <person name="Jarju S."/>
            <person name="Secka A."/>
            <person name="Antonio M."/>
            <person name="Oren A."/>
            <person name="Chaudhuri R.R."/>
            <person name="La Ragione R."/>
            <person name="Hildebrand F."/>
            <person name="Pallen M.J."/>
        </authorList>
    </citation>
    <scope>NUCLEOTIDE SEQUENCE</scope>
    <source>
        <strain evidence="3">CHK186-16707</strain>
    </source>
</reference>
<accession>A0A9D2HAU7</accession>
<protein>
    <submittedName>
        <fullName evidence="3">Nucleotidyltransferase family protein</fullName>
    </submittedName>
</protein>
<dbReference type="InterPro" id="IPR029044">
    <property type="entry name" value="Nucleotide-diphossugar_trans"/>
</dbReference>
<dbReference type="Gene3D" id="3.90.550.10">
    <property type="entry name" value="Spore Coat Polysaccharide Biosynthesis Protein SpsA, Chain A"/>
    <property type="match status" value="1"/>
</dbReference>
<reference evidence="3" key="2">
    <citation type="submission" date="2021-04" db="EMBL/GenBank/DDBJ databases">
        <authorList>
            <person name="Gilroy R."/>
        </authorList>
    </citation>
    <scope>NUCLEOTIDE SEQUENCE</scope>
    <source>
        <strain evidence="3">CHK186-16707</strain>
    </source>
</reference>
<organism evidence="3 4">
    <name type="scientific">Candidatus Mailhella merdigallinarum</name>
    <dbReference type="NCBI Taxonomy" id="2838658"/>
    <lineage>
        <taxon>Bacteria</taxon>
        <taxon>Pseudomonadati</taxon>
        <taxon>Thermodesulfobacteriota</taxon>
        <taxon>Desulfovibrionia</taxon>
        <taxon>Desulfovibrionales</taxon>
        <taxon>Desulfovibrionaceae</taxon>
        <taxon>Mailhella</taxon>
    </lineage>
</organism>
<dbReference type="InterPro" id="IPR025877">
    <property type="entry name" value="MobA-like_NTP_Trfase"/>
</dbReference>
<dbReference type="GO" id="GO:0016779">
    <property type="term" value="F:nucleotidyltransferase activity"/>
    <property type="evidence" value="ECO:0007669"/>
    <property type="project" value="UniProtKB-ARBA"/>
</dbReference>
<evidence type="ECO:0000313" key="4">
    <source>
        <dbReference type="Proteomes" id="UP000824225"/>
    </source>
</evidence>
<gene>
    <name evidence="3" type="ORF">H9962_01020</name>
</gene>
<dbReference type="EMBL" id="DXAN01000003">
    <property type="protein sequence ID" value="HJA07763.1"/>
    <property type="molecule type" value="Genomic_DNA"/>
</dbReference>
<name>A0A9D2HAU7_9BACT</name>
<evidence type="ECO:0000256" key="1">
    <source>
        <dbReference type="SAM" id="SignalP"/>
    </source>
</evidence>
<evidence type="ECO:0000313" key="3">
    <source>
        <dbReference type="EMBL" id="HJA07763.1"/>
    </source>
</evidence>
<dbReference type="Pfam" id="PF12804">
    <property type="entry name" value="NTP_transf_3"/>
    <property type="match status" value="1"/>
</dbReference>
<feature type="domain" description="MobA-like NTP transferase" evidence="2">
    <location>
        <begin position="1"/>
        <end position="157"/>
    </location>
</feature>